<organism evidence="5 6">
    <name type="scientific">Caloramator australicus RC3</name>
    <dbReference type="NCBI Taxonomy" id="857293"/>
    <lineage>
        <taxon>Bacteria</taxon>
        <taxon>Bacillati</taxon>
        <taxon>Bacillota</taxon>
        <taxon>Clostridia</taxon>
        <taxon>Eubacteriales</taxon>
        <taxon>Clostridiaceae</taxon>
        <taxon>Caloramator</taxon>
    </lineage>
</organism>
<dbReference type="InterPro" id="IPR052419">
    <property type="entry name" value="5_3-deoxyribonucleotidase-like"/>
</dbReference>
<dbReference type="InterPro" id="IPR010708">
    <property type="entry name" value="5'(3')-deoxyribonucleotidase"/>
</dbReference>
<dbReference type="GO" id="GO:0009264">
    <property type="term" value="P:deoxyribonucleotide catabolic process"/>
    <property type="evidence" value="ECO:0007669"/>
    <property type="project" value="InterPro"/>
</dbReference>
<keyword evidence="2 3" id="KW-0378">Hydrolase</keyword>
<dbReference type="OrthoDB" id="2471595at2"/>
<comment type="similarity">
    <text evidence="1 3">Belongs to the 5'(3')-deoxyribonucleotidase family.</text>
</comment>
<dbReference type="Gene3D" id="3.40.50.1000">
    <property type="entry name" value="HAD superfamily/HAD-like"/>
    <property type="match status" value="1"/>
</dbReference>
<proteinExistence type="inferred from homology"/>
<dbReference type="EC" id="3.1.3.-" evidence="3"/>
<evidence type="ECO:0000256" key="1">
    <source>
        <dbReference type="ARBA" id="ARBA00009589"/>
    </source>
</evidence>
<evidence type="ECO:0000256" key="3">
    <source>
        <dbReference type="PIRNR" id="PIRNR021362"/>
    </source>
</evidence>
<dbReference type="InterPro" id="IPR036412">
    <property type="entry name" value="HAD-like_sf"/>
</dbReference>
<keyword evidence="6" id="KW-1185">Reference proteome</keyword>
<evidence type="ECO:0000256" key="2">
    <source>
        <dbReference type="ARBA" id="ARBA00022801"/>
    </source>
</evidence>
<dbReference type="STRING" id="857293.CAAU_0051"/>
<name>G0V3L1_9CLOT</name>
<dbReference type="RefSeq" id="WP_008907424.1">
    <property type="nucleotide sequence ID" value="NZ_CAKP01000001.1"/>
</dbReference>
<comment type="caution">
    <text evidence="5">The sequence shown here is derived from an EMBL/GenBank/DDBJ whole genome shotgun (WGS) entry which is preliminary data.</text>
</comment>
<dbReference type="InterPro" id="IPR023214">
    <property type="entry name" value="HAD_sf"/>
</dbReference>
<dbReference type="AlphaFoldDB" id="G0V3L1"/>
<dbReference type="PANTHER" id="PTHR35134:SF2">
    <property type="entry name" value="NUCLEOTIDASE YQFW-RELATED"/>
    <property type="match status" value="1"/>
</dbReference>
<sequence>MVRLNICIDIDGTITDPFYWLDLANYYFNKNLKEDDVKEYEIYKVLGVSEEEYNKFYDMYSELIHFRAKPREFASKVLKDISQKHNIYYVSAREPKLMNITEKWLKRYNFPKGEVYLLGTHNKIQKAKELRCDIFIEDRYENAVQLAKEGFKVLLIDCPYNRKPLKEGIYRVFNWEQIHEIIELIEKEKEIA</sequence>
<feature type="active site" description="Proton donor" evidence="4">
    <location>
        <position position="11"/>
    </location>
</feature>
<accession>G0V3L1</accession>
<dbReference type="Pfam" id="PF06941">
    <property type="entry name" value="NT5C"/>
    <property type="match status" value="1"/>
</dbReference>
<dbReference type="Proteomes" id="UP000007652">
    <property type="component" value="Unassembled WGS sequence"/>
</dbReference>
<dbReference type="GO" id="GO:0008253">
    <property type="term" value="F:5'-nucleotidase activity"/>
    <property type="evidence" value="ECO:0007669"/>
    <property type="project" value="InterPro"/>
</dbReference>
<dbReference type="EMBL" id="CAKP01000001">
    <property type="protein sequence ID" value="CCC57701.1"/>
    <property type="molecule type" value="Genomic_DNA"/>
</dbReference>
<evidence type="ECO:0000313" key="5">
    <source>
        <dbReference type="EMBL" id="CCC57701.1"/>
    </source>
</evidence>
<dbReference type="eggNOG" id="COG5663">
    <property type="taxonomic scope" value="Bacteria"/>
</dbReference>
<evidence type="ECO:0000313" key="6">
    <source>
        <dbReference type="Proteomes" id="UP000007652"/>
    </source>
</evidence>
<dbReference type="InterPro" id="IPR009206">
    <property type="entry name" value="Nucleotidase_putative"/>
</dbReference>
<protein>
    <recommendedName>
        <fullName evidence="3">Nucleotidase</fullName>
        <ecNumber evidence="3">3.1.3.-</ecNumber>
    </recommendedName>
</protein>
<feature type="active site" description="Nucleophile" evidence="4">
    <location>
        <position position="9"/>
    </location>
</feature>
<evidence type="ECO:0000256" key="4">
    <source>
        <dbReference type="PIRSR" id="PIRSR610708-1"/>
    </source>
</evidence>
<dbReference type="SUPFAM" id="SSF56784">
    <property type="entry name" value="HAD-like"/>
    <property type="match status" value="1"/>
</dbReference>
<reference evidence="5 6" key="1">
    <citation type="journal article" date="2011" name="J. Bacteriol.">
        <title>Draft genome sequence of Caloramator australicus strain RC3T, a thermoanaerobe from the Great Artesian Basin of Australia.</title>
        <authorList>
            <person name="Ogg C.D."/>
            <person name="Patel B.K.C."/>
        </authorList>
    </citation>
    <scope>NUCLEOTIDE SEQUENCE [LARGE SCALE GENOMIC DNA]</scope>
    <source>
        <strain evidence="5 6">RC3</strain>
    </source>
</reference>
<dbReference type="PANTHER" id="PTHR35134">
    <property type="entry name" value="NUCLEOTIDASE YQFW-RELATED"/>
    <property type="match status" value="1"/>
</dbReference>
<gene>
    <name evidence="5" type="ORF">CAAU_0051</name>
</gene>
<dbReference type="PIRSF" id="PIRSF021362">
    <property type="entry name" value="UCP021362_HAD"/>
    <property type="match status" value="1"/>
</dbReference>